<evidence type="ECO:0000256" key="2">
    <source>
        <dbReference type="ARBA" id="ARBA00022692"/>
    </source>
</evidence>
<feature type="transmembrane region" description="Helical" evidence="5">
    <location>
        <begin position="101"/>
        <end position="121"/>
    </location>
</feature>
<feature type="transmembrane region" description="Helical" evidence="5">
    <location>
        <begin position="239"/>
        <end position="258"/>
    </location>
</feature>
<feature type="transmembrane region" description="Helical" evidence="5">
    <location>
        <begin position="181"/>
        <end position="203"/>
    </location>
</feature>
<dbReference type="PANTHER" id="PTHR22950">
    <property type="entry name" value="AMINO ACID TRANSPORTER"/>
    <property type="match status" value="1"/>
</dbReference>
<feature type="transmembrane region" description="Helical" evidence="5">
    <location>
        <begin position="397"/>
        <end position="416"/>
    </location>
</feature>
<evidence type="ECO:0000256" key="3">
    <source>
        <dbReference type="ARBA" id="ARBA00022989"/>
    </source>
</evidence>
<keyword evidence="4 5" id="KW-0472">Membrane</keyword>
<accession>A0ABD3MFP0</accession>
<keyword evidence="8" id="KW-1185">Reference proteome</keyword>
<feature type="transmembrane region" description="Helical" evidence="5">
    <location>
        <begin position="455"/>
        <end position="476"/>
    </location>
</feature>
<dbReference type="EMBL" id="JALLBG020000132">
    <property type="protein sequence ID" value="KAL3762598.1"/>
    <property type="molecule type" value="Genomic_DNA"/>
</dbReference>
<keyword evidence="3 5" id="KW-1133">Transmembrane helix</keyword>
<comment type="caution">
    <text evidence="7">The sequence shown here is derived from an EMBL/GenBank/DDBJ whole genome shotgun (WGS) entry which is preliminary data.</text>
</comment>
<sequence length="484" mass="52501">MTSRIKEADGNHASSPKNQLKAAAATGGGFGYTPIPTPSPPRILSPLVDLQEVHNISDQLEMYGGNDSDDDTCCSDSSAYDLGRSSHETSVHHGTATPTQMVVNIFISFVGAGLLGLPYAFSRSGWLLGTFCLATVSIGNVYSMLLLVKCRKRLESYGCRRRIKGYGDLGREILGPKGEMLVNVCLVVSQAGFAIAYLIFIAANVQKITSGSTGRATVVFGCVPLLSILIQFRDMKTLSPFSTVADIANLLGLTSVFIQDFKYNTHSDNVKGVDFAGLVYVTSVCMYSLEGAGLILPLENSCANREDFPRILKQTLLGITLLMTFFGTCGYVAFADETASPISLNLKGETATFVQMALCLALYFTYPIMMFPVSDVLENLFLSDLHKPPRTYGPSRLLRICIVLLTATIAYTTPNFGHFLELVGASICTLLGFILPCIFHMQVFGRAESTKWERILHVCIIVIGIYFGVVGTVDAIGKLSNNEE</sequence>
<comment type="subcellular location">
    <subcellularLocation>
        <location evidence="1">Membrane</location>
        <topology evidence="1">Multi-pass membrane protein</topology>
    </subcellularLocation>
</comment>
<feature type="transmembrane region" description="Helical" evidence="5">
    <location>
        <begin position="422"/>
        <end position="443"/>
    </location>
</feature>
<name>A0ABD3MFP0_9STRA</name>
<feature type="transmembrane region" description="Helical" evidence="5">
    <location>
        <begin position="316"/>
        <end position="334"/>
    </location>
</feature>
<reference evidence="7 8" key="1">
    <citation type="submission" date="2024-10" db="EMBL/GenBank/DDBJ databases">
        <title>Updated reference genomes for cyclostephanoid diatoms.</title>
        <authorList>
            <person name="Roberts W.R."/>
            <person name="Alverson A.J."/>
        </authorList>
    </citation>
    <scope>NUCLEOTIDE SEQUENCE [LARGE SCALE GENOMIC DNA]</scope>
    <source>
        <strain evidence="7 8">AJA232-27</strain>
    </source>
</reference>
<feature type="transmembrane region" description="Helical" evidence="5">
    <location>
        <begin position="215"/>
        <end position="232"/>
    </location>
</feature>
<protein>
    <recommendedName>
        <fullName evidence="6">Amino acid transporter transmembrane domain-containing protein</fullName>
    </recommendedName>
</protein>
<dbReference type="InterPro" id="IPR013057">
    <property type="entry name" value="AA_transpt_TM"/>
</dbReference>
<evidence type="ECO:0000256" key="1">
    <source>
        <dbReference type="ARBA" id="ARBA00004141"/>
    </source>
</evidence>
<gene>
    <name evidence="7" type="ORF">ACHAWU_005801</name>
</gene>
<proteinExistence type="predicted"/>
<dbReference type="AlphaFoldDB" id="A0ABD3MFP0"/>
<organism evidence="7 8">
    <name type="scientific">Discostella pseudostelligera</name>
    <dbReference type="NCBI Taxonomy" id="259834"/>
    <lineage>
        <taxon>Eukaryota</taxon>
        <taxon>Sar</taxon>
        <taxon>Stramenopiles</taxon>
        <taxon>Ochrophyta</taxon>
        <taxon>Bacillariophyta</taxon>
        <taxon>Coscinodiscophyceae</taxon>
        <taxon>Thalassiosirophycidae</taxon>
        <taxon>Stephanodiscales</taxon>
        <taxon>Stephanodiscaceae</taxon>
        <taxon>Discostella</taxon>
    </lineage>
</organism>
<evidence type="ECO:0000256" key="5">
    <source>
        <dbReference type="SAM" id="Phobius"/>
    </source>
</evidence>
<feature type="transmembrane region" description="Helical" evidence="5">
    <location>
        <begin position="354"/>
        <end position="377"/>
    </location>
</feature>
<dbReference type="Pfam" id="PF01490">
    <property type="entry name" value="Aa_trans"/>
    <property type="match status" value="1"/>
</dbReference>
<feature type="domain" description="Amino acid transporter transmembrane" evidence="6">
    <location>
        <begin position="95"/>
        <end position="475"/>
    </location>
</feature>
<evidence type="ECO:0000313" key="7">
    <source>
        <dbReference type="EMBL" id="KAL3762598.1"/>
    </source>
</evidence>
<feature type="transmembrane region" description="Helical" evidence="5">
    <location>
        <begin position="278"/>
        <end position="296"/>
    </location>
</feature>
<evidence type="ECO:0000313" key="8">
    <source>
        <dbReference type="Proteomes" id="UP001530293"/>
    </source>
</evidence>
<evidence type="ECO:0000256" key="4">
    <source>
        <dbReference type="ARBA" id="ARBA00023136"/>
    </source>
</evidence>
<dbReference type="GO" id="GO:0016020">
    <property type="term" value="C:membrane"/>
    <property type="evidence" value="ECO:0007669"/>
    <property type="project" value="UniProtKB-SubCell"/>
</dbReference>
<evidence type="ECO:0000259" key="6">
    <source>
        <dbReference type="Pfam" id="PF01490"/>
    </source>
</evidence>
<dbReference type="Proteomes" id="UP001530293">
    <property type="component" value="Unassembled WGS sequence"/>
</dbReference>
<dbReference type="PANTHER" id="PTHR22950:SF349">
    <property type="entry name" value="AMINO ACID TRANSPORTER TRANSMEMBRANE DOMAIN-CONTAINING PROTEIN"/>
    <property type="match status" value="1"/>
</dbReference>
<feature type="transmembrane region" description="Helical" evidence="5">
    <location>
        <begin position="127"/>
        <end position="148"/>
    </location>
</feature>
<keyword evidence="2 5" id="KW-0812">Transmembrane</keyword>